<feature type="transmembrane region" description="Helical" evidence="6">
    <location>
        <begin position="68"/>
        <end position="89"/>
    </location>
</feature>
<dbReference type="Proteomes" id="UP000029435">
    <property type="component" value="Unassembled WGS sequence"/>
</dbReference>
<feature type="region of interest" description="Disordered" evidence="5">
    <location>
        <begin position="386"/>
        <end position="464"/>
    </location>
</feature>
<name>A0A0M2F1Z1_9GAMM</name>
<feature type="transmembrane region" description="Helical" evidence="6">
    <location>
        <begin position="240"/>
        <end position="261"/>
    </location>
</feature>
<proteinExistence type="predicted"/>
<feature type="compositionally biased region" description="Gly residues" evidence="5">
    <location>
        <begin position="386"/>
        <end position="399"/>
    </location>
</feature>
<feature type="transmembrane region" description="Helical" evidence="6">
    <location>
        <begin position="273"/>
        <end position="297"/>
    </location>
</feature>
<keyword evidence="4 6" id="KW-0472">Membrane</keyword>
<dbReference type="AlphaFoldDB" id="A0A0M2F1Z1"/>
<feature type="transmembrane region" description="Helical" evidence="6">
    <location>
        <begin position="146"/>
        <end position="169"/>
    </location>
</feature>
<accession>A0A0M2F1Z1</accession>
<evidence type="ECO:0000313" key="7">
    <source>
        <dbReference type="EMBL" id="KGA35013.1"/>
    </source>
</evidence>
<dbReference type="GO" id="GO:0030255">
    <property type="term" value="P:protein secretion by the type IV secretion system"/>
    <property type="evidence" value="ECO:0007669"/>
    <property type="project" value="InterPro"/>
</dbReference>
<organism evidence="7 8">
    <name type="scientific">Pectobacterium brasiliense</name>
    <dbReference type="NCBI Taxonomy" id="180957"/>
    <lineage>
        <taxon>Bacteria</taxon>
        <taxon>Pseudomonadati</taxon>
        <taxon>Pseudomonadota</taxon>
        <taxon>Gammaproteobacteria</taxon>
        <taxon>Enterobacterales</taxon>
        <taxon>Pectobacteriaceae</taxon>
        <taxon>Pectobacterium</taxon>
    </lineage>
</organism>
<reference evidence="7 8" key="1">
    <citation type="submission" date="2014-08" db="EMBL/GenBank/DDBJ databases">
        <title>Genome sequences of NCPPB Pectobacterium isolates.</title>
        <authorList>
            <person name="Glover R.H."/>
            <person name="Sapp M."/>
            <person name="Elphinstone J."/>
        </authorList>
    </citation>
    <scope>NUCLEOTIDE SEQUENCE [LARGE SCALE GENOMIC DNA]</scope>
    <source>
        <strain evidence="7 8">LMG 21372</strain>
    </source>
</reference>
<evidence type="ECO:0000256" key="6">
    <source>
        <dbReference type="SAM" id="Phobius"/>
    </source>
</evidence>
<keyword evidence="3 6" id="KW-1133">Transmembrane helix</keyword>
<dbReference type="NCBIfam" id="NF010449">
    <property type="entry name" value="PRK13875.1"/>
    <property type="match status" value="1"/>
</dbReference>
<feature type="compositionally biased region" description="Low complexity" evidence="5">
    <location>
        <begin position="431"/>
        <end position="445"/>
    </location>
</feature>
<evidence type="ECO:0000256" key="1">
    <source>
        <dbReference type="ARBA" id="ARBA00004141"/>
    </source>
</evidence>
<dbReference type="GO" id="GO:0016020">
    <property type="term" value="C:membrane"/>
    <property type="evidence" value="ECO:0007669"/>
    <property type="project" value="UniProtKB-SubCell"/>
</dbReference>
<evidence type="ECO:0000256" key="3">
    <source>
        <dbReference type="ARBA" id="ARBA00022989"/>
    </source>
</evidence>
<feature type="transmembrane region" description="Helical" evidence="6">
    <location>
        <begin position="176"/>
        <end position="197"/>
    </location>
</feature>
<evidence type="ECO:0000256" key="5">
    <source>
        <dbReference type="SAM" id="MobiDB-lite"/>
    </source>
</evidence>
<dbReference type="RefSeq" id="WP_039311508.1">
    <property type="nucleotide sequence ID" value="NZ_JQOD01000001.1"/>
</dbReference>
<protein>
    <submittedName>
        <fullName evidence="7">Conjugal transfer protein TrbL</fullName>
    </submittedName>
</protein>
<evidence type="ECO:0000313" key="8">
    <source>
        <dbReference type="Proteomes" id="UP000029435"/>
    </source>
</evidence>
<dbReference type="InterPro" id="IPR014150">
    <property type="entry name" value="Conjugal_tfr_TrbL"/>
</dbReference>
<comment type="caution">
    <text evidence="7">The sequence shown here is derived from an EMBL/GenBank/DDBJ whole genome shotgun (WGS) entry which is preliminary data.</text>
</comment>
<feature type="transmembrane region" description="Helical" evidence="6">
    <location>
        <begin position="29"/>
        <end position="48"/>
    </location>
</feature>
<comment type="subcellular location">
    <subcellularLocation>
        <location evidence="1">Membrane</location>
        <topology evidence="1">Multi-pass membrane protein</topology>
    </subcellularLocation>
</comment>
<gene>
    <name evidence="7" type="ORF">KU74_00675</name>
</gene>
<dbReference type="EMBL" id="JQOD01000001">
    <property type="protein sequence ID" value="KGA35013.1"/>
    <property type="molecule type" value="Genomic_DNA"/>
</dbReference>
<dbReference type="OrthoDB" id="9788052at2"/>
<dbReference type="NCBIfam" id="TIGR02783">
    <property type="entry name" value="TrbL_P"/>
    <property type="match status" value="1"/>
</dbReference>
<sequence>MNDVTVIDRFLATFSRYIDSGFGLLQGEVAFLTATLIVIDMTIAGLYWAMSHATGQSDDVIAKLLRKVLYVGAFAYIINNFNWLASIVFRSFAGLGLTASGSTMSMGEFLQPGRLAKTGIDAAAPILEQISDMGGFPEVFVNMTPIVVMFLAWAVVILCFFVLAIQLFITLIEFKLTTLAGFVLVPFALWNKTSFLAEKVLGNVVSSGIKVLVLAVIVGIGSGLFAEFQVHPAEPSIDHAVVIMLASLTLLALGIFGPGIATGLVSGAPQLGAGAMAGAAIGAAGAAVAVGAAATGVGGAVMAGARMAPAAAKLAGAGARAATSAAGSAKSAFQAGSAAAGGGSKGAMAGLGSVAKGGAQAAGQRAGAGIKAAAVKTAAPFKAGWQGSGTDGGSGGGAASSGQATTGDAAGNTANAQKQEQPGWAKRLQRRQQLTQATATAAHTLRGGDGGGSGQGPSLRDSDS</sequence>
<evidence type="ECO:0000256" key="4">
    <source>
        <dbReference type="ARBA" id="ARBA00023136"/>
    </source>
</evidence>
<dbReference type="STRING" id="180957.B5S52_02270"/>
<dbReference type="Pfam" id="PF04610">
    <property type="entry name" value="TrbL"/>
    <property type="match status" value="1"/>
</dbReference>
<keyword evidence="2 6" id="KW-0812">Transmembrane</keyword>
<feature type="transmembrane region" description="Helical" evidence="6">
    <location>
        <begin position="209"/>
        <end position="228"/>
    </location>
</feature>
<dbReference type="InterPro" id="IPR007688">
    <property type="entry name" value="Conjugal_tfr_TrbL/VirB6"/>
</dbReference>
<feature type="compositionally biased region" description="Low complexity" evidence="5">
    <location>
        <begin position="400"/>
        <end position="417"/>
    </location>
</feature>
<evidence type="ECO:0000256" key="2">
    <source>
        <dbReference type="ARBA" id="ARBA00022692"/>
    </source>
</evidence>